<feature type="non-terminal residue" evidence="1">
    <location>
        <position position="1"/>
    </location>
</feature>
<dbReference type="Proteomes" id="UP001186974">
    <property type="component" value="Unassembled WGS sequence"/>
</dbReference>
<dbReference type="EMBL" id="JAWDJW010012066">
    <property type="protein sequence ID" value="KAK3044347.1"/>
    <property type="molecule type" value="Genomic_DNA"/>
</dbReference>
<evidence type="ECO:0000313" key="1">
    <source>
        <dbReference type="EMBL" id="KAK3044347.1"/>
    </source>
</evidence>
<sequence length="63" mass="7201">TFLEQLRKDLEQFNIDIAIPRHRNIAPPNAARFSLDDDEDGTELSQLRTGPLLVGVLSDQRKR</sequence>
<protein>
    <submittedName>
        <fullName evidence="1">Uncharacterized protein</fullName>
    </submittedName>
</protein>
<accession>A0ACC3CSS6</accession>
<organism evidence="1 2">
    <name type="scientific">Coniosporium uncinatum</name>
    <dbReference type="NCBI Taxonomy" id="93489"/>
    <lineage>
        <taxon>Eukaryota</taxon>
        <taxon>Fungi</taxon>
        <taxon>Dikarya</taxon>
        <taxon>Ascomycota</taxon>
        <taxon>Pezizomycotina</taxon>
        <taxon>Dothideomycetes</taxon>
        <taxon>Dothideomycetes incertae sedis</taxon>
        <taxon>Coniosporium</taxon>
    </lineage>
</organism>
<reference evidence="1" key="1">
    <citation type="submission" date="2024-09" db="EMBL/GenBank/DDBJ databases">
        <title>Black Yeasts Isolated from many extreme environments.</title>
        <authorList>
            <person name="Coleine C."/>
            <person name="Stajich J.E."/>
            <person name="Selbmann L."/>
        </authorList>
    </citation>
    <scope>NUCLEOTIDE SEQUENCE</scope>
    <source>
        <strain evidence="1">CCFEE 5737</strain>
    </source>
</reference>
<comment type="caution">
    <text evidence="1">The sequence shown here is derived from an EMBL/GenBank/DDBJ whole genome shotgun (WGS) entry which is preliminary data.</text>
</comment>
<keyword evidence="2" id="KW-1185">Reference proteome</keyword>
<proteinExistence type="predicted"/>
<evidence type="ECO:0000313" key="2">
    <source>
        <dbReference type="Proteomes" id="UP001186974"/>
    </source>
</evidence>
<gene>
    <name evidence="1" type="ORF">LTS18_001520</name>
</gene>
<name>A0ACC3CSS6_9PEZI</name>